<proteinExistence type="predicted"/>
<accession>A0A098GB53</accession>
<organism evidence="1 2">
    <name type="scientific">Legionella fallonii LLAP-10</name>
    <dbReference type="NCBI Taxonomy" id="1212491"/>
    <lineage>
        <taxon>Bacteria</taxon>
        <taxon>Pseudomonadati</taxon>
        <taxon>Pseudomonadota</taxon>
        <taxon>Gammaproteobacteria</taxon>
        <taxon>Legionellales</taxon>
        <taxon>Legionellaceae</taxon>
        <taxon>Legionella</taxon>
    </lineage>
</organism>
<name>A0A098GB53_9GAMM</name>
<sequence>MDADFCRQFESEVKLFRQYGAPVQHIVSPCTPHPLRRVSEENWQARC</sequence>
<dbReference type="AlphaFoldDB" id="A0A098GB53"/>
<evidence type="ECO:0000313" key="1">
    <source>
        <dbReference type="EMBL" id="CEG58701.1"/>
    </source>
</evidence>
<dbReference type="EMBL" id="LN614827">
    <property type="protein sequence ID" value="CEG58701.1"/>
    <property type="molecule type" value="Genomic_DNA"/>
</dbReference>
<dbReference type="KEGG" id="lfa:LFA_4032"/>
<reference evidence="2" key="1">
    <citation type="submission" date="2014-09" db="EMBL/GenBank/DDBJ databases">
        <authorList>
            <person name="Gomez-Valero L."/>
        </authorList>
    </citation>
    <scope>NUCLEOTIDE SEQUENCE [LARGE SCALE GENOMIC DNA]</scope>
    <source>
        <strain evidence="2">ATCC700992</strain>
    </source>
</reference>
<dbReference type="STRING" id="1212491.LFA_4032"/>
<evidence type="ECO:0000313" key="2">
    <source>
        <dbReference type="Proteomes" id="UP000032430"/>
    </source>
</evidence>
<protein>
    <submittedName>
        <fullName evidence="1">Uncharacterized protein</fullName>
    </submittedName>
</protein>
<dbReference type="Proteomes" id="UP000032430">
    <property type="component" value="Chromosome I"/>
</dbReference>
<gene>
    <name evidence="1" type="ORF">LFA_4032</name>
</gene>
<keyword evidence="2" id="KW-1185">Reference proteome</keyword>
<dbReference type="HOGENOM" id="CLU_3169689_0_0_6"/>